<sequence>MMKQRHKVERESNIREVGEGIEYLHTGCVPSIIHRDLKTSNIFLDDNMTAKVSDFGLSKLAVDGNSHAKLHIENGGIQRIIDPALRDEYDVQSMWKTAEKALMCVQPHANMRPSMSEVIKEIQDAISIERGVNGGSCNEILRSSFHSSLNMGLLDAGIDPYLSFHDSITLPSAR</sequence>
<keyword evidence="1" id="KW-0723">Serine/threonine-protein kinase</keyword>
<dbReference type="SUPFAM" id="SSF56112">
    <property type="entry name" value="Protein kinase-like (PK-like)"/>
    <property type="match status" value="1"/>
</dbReference>
<dbReference type="EMBL" id="LEKV01003417">
    <property type="protein sequence ID" value="KVH99729.1"/>
    <property type="molecule type" value="Genomic_DNA"/>
</dbReference>
<dbReference type="PANTHER" id="PTHR47989">
    <property type="entry name" value="OS01G0750732 PROTEIN"/>
    <property type="match status" value="1"/>
</dbReference>
<keyword evidence="5" id="KW-0808">Transferase</keyword>
<evidence type="ECO:0000313" key="6">
    <source>
        <dbReference type="Proteomes" id="UP000243975"/>
    </source>
</evidence>
<dbReference type="InterPro" id="IPR008271">
    <property type="entry name" value="Ser/Thr_kinase_AS"/>
</dbReference>
<keyword evidence="2" id="KW-0547">Nucleotide-binding</keyword>
<dbReference type="GO" id="GO:0005524">
    <property type="term" value="F:ATP binding"/>
    <property type="evidence" value="ECO:0007669"/>
    <property type="project" value="UniProtKB-KW"/>
</dbReference>
<dbReference type="PANTHER" id="PTHR47989:SF66">
    <property type="entry name" value="DNA HELICASE"/>
    <property type="match status" value="1"/>
</dbReference>
<dbReference type="GO" id="GO:0004674">
    <property type="term" value="F:protein serine/threonine kinase activity"/>
    <property type="evidence" value="ECO:0007669"/>
    <property type="project" value="UniProtKB-KW"/>
</dbReference>
<dbReference type="InterPro" id="IPR000719">
    <property type="entry name" value="Prot_kinase_dom"/>
</dbReference>
<protein>
    <submittedName>
        <fullName evidence="5">Protein kinase, catalytic domain-containing protein</fullName>
    </submittedName>
</protein>
<accession>A0A118JZ96</accession>
<dbReference type="Pfam" id="PF00069">
    <property type="entry name" value="Pkinase"/>
    <property type="match status" value="1"/>
</dbReference>
<keyword evidence="5" id="KW-0418">Kinase</keyword>
<dbReference type="Gramene" id="KVH99729">
    <property type="protein sequence ID" value="KVH99729"/>
    <property type="gene ID" value="Ccrd_022044"/>
</dbReference>
<dbReference type="PROSITE" id="PS00108">
    <property type="entry name" value="PROTEIN_KINASE_ST"/>
    <property type="match status" value="1"/>
</dbReference>
<keyword evidence="3" id="KW-0067">ATP-binding</keyword>
<organism evidence="5 6">
    <name type="scientific">Cynara cardunculus var. scolymus</name>
    <name type="common">Globe artichoke</name>
    <name type="synonym">Cynara scolymus</name>
    <dbReference type="NCBI Taxonomy" id="59895"/>
    <lineage>
        <taxon>Eukaryota</taxon>
        <taxon>Viridiplantae</taxon>
        <taxon>Streptophyta</taxon>
        <taxon>Embryophyta</taxon>
        <taxon>Tracheophyta</taxon>
        <taxon>Spermatophyta</taxon>
        <taxon>Magnoliopsida</taxon>
        <taxon>eudicotyledons</taxon>
        <taxon>Gunneridae</taxon>
        <taxon>Pentapetalae</taxon>
        <taxon>asterids</taxon>
        <taxon>campanulids</taxon>
        <taxon>Asterales</taxon>
        <taxon>Asteraceae</taxon>
        <taxon>Carduoideae</taxon>
        <taxon>Cardueae</taxon>
        <taxon>Carduinae</taxon>
        <taxon>Cynara</taxon>
    </lineage>
</organism>
<dbReference type="Gene3D" id="1.10.510.10">
    <property type="entry name" value="Transferase(Phosphotransferase) domain 1"/>
    <property type="match status" value="2"/>
</dbReference>
<reference evidence="5 6" key="1">
    <citation type="journal article" date="2016" name="Sci. Rep.">
        <title>The genome sequence of the outbreeding globe artichoke constructed de novo incorporating a phase-aware low-pass sequencing strategy of F1 progeny.</title>
        <authorList>
            <person name="Scaglione D."/>
            <person name="Reyes-Chin-Wo S."/>
            <person name="Acquadro A."/>
            <person name="Froenicke L."/>
            <person name="Portis E."/>
            <person name="Beitel C."/>
            <person name="Tirone M."/>
            <person name="Mauro R."/>
            <person name="Lo Monaco A."/>
            <person name="Mauromicale G."/>
            <person name="Faccioli P."/>
            <person name="Cattivelli L."/>
            <person name="Rieseberg L."/>
            <person name="Michelmore R."/>
            <person name="Lanteri S."/>
        </authorList>
    </citation>
    <scope>NUCLEOTIDE SEQUENCE [LARGE SCALE GENOMIC DNA]</scope>
    <source>
        <strain evidence="5">2C</strain>
    </source>
</reference>
<proteinExistence type="predicted"/>
<dbReference type="PROSITE" id="PS50011">
    <property type="entry name" value="PROTEIN_KINASE_DOM"/>
    <property type="match status" value="1"/>
</dbReference>
<evidence type="ECO:0000259" key="4">
    <source>
        <dbReference type="PROSITE" id="PS50011"/>
    </source>
</evidence>
<dbReference type="InterPro" id="IPR011009">
    <property type="entry name" value="Kinase-like_dom_sf"/>
</dbReference>
<comment type="caution">
    <text evidence="5">The sequence shown here is derived from an EMBL/GenBank/DDBJ whole genome shotgun (WGS) entry which is preliminary data.</text>
</comment>
<evidence type="ECO:0000313" key="5">
    <source>
        <dbReference type="EMBL" id="KVH99729.1"/>
    </source>
</evidence>
<dbReference type="Proteomes" id="UP000243975">
    <property type="component" value="Unassembled WGS sequence"/>
</dbReference>
<feature type="domain" description="Protein kinase" evidence="4">
    <location>
        <begin position="1"/>
        <end position="174"/>
    </location>
</feature>
<name>A0A118JZ96_CYNCS</name>
<dbReference type="OMA" id="CHAAENS"/>
<dbReference type="AlphaFoldDB" id="A0A118JZ96"/>
<evidence type="ECO:0000256" key="1">
    <source>
        <dbReference type="ARBA" id="ARBA00022527"/>
    </source>
</evidence>
<gene>
    <name evidence="5" type="ORF">Ccrd_022044</name>
</gene>
<evidence type="ECO:0000256" key="3">
    <source>
        <dbReference type="ARBA" id="ARBA00022840"/>
    </source>
</evidence>
<evidence type="ECO:0000256" key="2">
    <source>
        <dbReference type="ARBA" id="ARBA00022741"/>
    </source>
</evidence>
<keyword evidence="6" id="KW-1185">Reference proteome</keyword>